<evidence type="ECO:0000313" key="2">
    <source>
        <dbReference type="EMBL" id="CAG9536174.1"/>
    </source>
</evidence>
<keyword evidence="3" id="KW-1185">Reference proteome</keyword>
<dbReference type="AlphaFoldDB" id="A0A8J2M6F9"/>
<name>A0A8J2M6F9_9BILA</name>
<reference evidence="2" key="1">
    <citation type="submission" date="2021-09" db="EMBL/GenBank/DDBJ databases">
        <authorList>
            <consortium name="Pathogen Informatics"/>
        </authorList>
    </citation>
    <scope>NUCLEOTIDE SEQUENCE</scope>
</reference>
<keyword evidence="1" id="KW-0812">Transmembrane</keyword>
<dbReference type="EMBL" id="CAKAEH010001430">
    <property type="protein sequence ID" value="CAG9536174.1"/>
    <property type="molecule type" value="Genomic_DNA"/>
</dbReference>
<sequence>MSTVMLITTNGMLTSIVLQISSIYFTVAAPVCYNCDSSCNDTVTFNDDNISNFESINSNRIRRTTIEQRSCHKFQLELILIPLSIAMIPFALCALLLSVCFCGPKESRGKVPEMFKKNGKINAKDANEIDKKEFTCKNGIIMRNDSKKTRFSTTISFIEVNCINDEKVSKNNQTIIPNALLCDISEDEEYVAGNYETIRMKNNNQTTIGEILMNEKKLENTKGYI</sequence>
<dbReference type="OrthoDB" id="5837388at2759"/>
<evidence type="ECO:0000313" key="3">
    <source>
        <dbReference type="Proteomes" id="UP000746747"/>
    </source>
</evidence>
<feature type="transmembrane region" description="Helical" evidence="1">
    <location>
        <begin position="78"/>
        <end position="99"/>
    </location>
</feature>
<keyword evidence="1" id="KW-0472">Membrane</keyword>
<accession>A0A8J2M6F9</accession>
<comment type="caution">
    <text evidence="2">The sequence shown here is derived from an EMBL/GenBank/DDBJ whole genome shotgun (WGS) entry which is preliminary data.</text>
</comment>
<dbReference type="Proteomes" id="UP000746747">
    <property type="component" value="Unassembled WGS sequence"/>
</dbReference>
<evidence type="ECO:0000256" key="1">
    <source>
        <dbReference type="SAM" id="Phobius"/>
    </source>
</evidence>
<gene>
    <name evidence="2" type="ORF">CJOHNSTONI_LOCUS6123</name>
</gene>
<proteinExistence type="predicted"/>
<keyword evidence="1" id="KW-1133">Transmembrane helix</keyword>
<organism evidence="2 3">
    <name type="scientific">Cercopithifilaria johnstoni</name>
    <dbReference type="NCBI Taxonomy" id="2874296"/>
    <lineage>
        <taxon>Eukaryota</taxon>
        <taxon>Metazoa</taxon>
        <taxon>Ecdysozoa</taxon>
        <taxon>Nematoda</taxon>
        <taxon>Chromadorea</taxon>
        <taxon>Rhabditida</taxon>
        <taxon>Spirurina</taxon>
        <taxon>Spiruromorpha</taxon>
        <taxon>Filarioidea</taxon>
        <taxon>Onchocercidae</taxon>
        <taxon>Cercopithifilaria</taxon>
    </lineage>
</organism>
<protein>
    <submittedName>
        <fullName evidence="2">Uncharacterized protein</fullName>
    </submittedName>
</protein>